<dbReference type="EMBL" id="JN367445">
    <property type="protein sequence ID" value="AEY62524.1"/>
    <property type="molecule type" value="Genomic_DNA"/>
</dbReference>
<protein>
    <submittedName>
        <fullName evidence="1">Mating factor a3.1</fullName>
    </submittedName>
</protein>
<organism evidence="1">
    <name type="scientific">Anthracocystis walkeri</name>
    <dbReference type="NCBI Taxonomy" id="1134040"/>
    <lineage>
        <taxon>Eukaryota</taxon>
        <taxon>Fungi</taxon>
        <taxon>Dikarya</taxon>
        <taxon>Basidiomycota</taxon>
        <taxon>Ustilaginomycotina</taxon>
        <taxon>Ustilaginomycetes</taxon>
        <taxon>Ustilaginales</taxon>
        <taxon>Ustilaginaceae</taxon>
        <taxon>Anthracocystis</taxon>
    </lineage>
</organism>
<sequence length="40" mass="4194">MFTIFETVVASVQAVAVAEHDAAPVNEDGRGQPANYCTIA</sequence>
<evidence type="ECO:0000313" key="1">
    <source>
        <dbReference type="EMBL" id="AEY62524.1"/>
    </source>
</evidence>
<gene>
    <name evidence="1" type="primary">mfa3.1</name>
</gene>
<reference evidence="1" key="1">
    <citation type="journal article" date="2011" name="PLoS Genet.">
        <title>Interspecific sex in grass smuts and the genetic diversity of their pheromone-receptor system.</title>
        <authorList>
            <person name="Kellner R."/>
            <person name="Vollmeister E."/>
            <person name="Feldbrugge M."/>
            <person name="Begerow D."/>
        </authorList>
    </citation>
    <scope>NUCLEOTIDE SEQUENCE</scope>
</reference>
<proteinExistence type="predicted"/>
<name>H2CZ56_9BASI</name>
<dbReference type="AlphaFoldDB" id="H2CZ56"/>
<accession>H2CZ56</accession>